<evidence type="ECO:0000313" key="3">
    <source>
        <dbReference type="EMBL" id="SFF56201.1"/>
    </source>
</evidence>
<dbReference type="RefSeq" id="WP_093920784.1">
    <property type="nucleotide sequence ID" value="NZ_FONW01000009.1"/>
</dbReference>
<dbReference type="STRING" id="655355.SAMN05216283_10998"/>
<evidence type="ECO:0000313" key="4">
    <source>
        <dbReference type="Proteomes" id="UP000198964"/>
    </source>
</evidence>
<accession>A0A1I2JTY8</accession>
<dbReference type="Pfam" id="PF01408">
    <property type="entry name" value="GFO_IDH_MocA"/>
    <property type="match status" value="1"/>
</dbReference>
<keyword evidence="4" id="KW-1185">Reference proteome</keyword>
<dbReference type="Proteomes" id="UP000198964">
    <property type="component" value="Unassembled WGS sequence"/>
</dbReference>
<reference evidence="3 4" key="1">
    <citation type="submission" date="2016-10" db="EMBL/GenBank/DDBJ databases">
        <authorList>
            <person name="de Groot N.N."/>
        </authorList>
    </citation>
    <scope>NUCLEOTIDE SEQUENCE [LARGE SCALE GENOMIC DNA]</scope>
    <source>
        <strain evidence="3 4">CGMCC 1.9156</strain>
    </source>
</reference>
<dbReference type="NCBIfam" id="TIGR01409">
    <property type="entry name" value="TAT_signal_seq"/>
    <property type="match status" value="1"/>
</dbReference>
<dbReference type="Gene3D" id="3.40.50.720">
    <property type="entry name" value="NAD(P)-binding Rossmann-like Domain"/>
    <property type="match status" value="1"/>
</dbReference>
<protein>
    <submittedName>
        <fullName evidence="3">Tat (Twin-arginine translocation) pathway signal sequence</fullName>
    </submittedName>
</protein>
<gene>
    <name evidence="3" type="ORF">SAMN05216283_10998</name>
</gene>
<feature type="chain" id="PRO_5011750272" evidence="1">
    <location>
        <begin position="27"/>
        <end position="342"/>
    </location>
</feature>
<dbReference type="InterPro" id="IPR006311">
    <property type="entry name" value="TAT_signal"/>
</dbReference>
<dbReference type="Gene3D" id="3.30.360.10">
    <property type="entry name" value="Dihydrodipicolinate Reductase, domain 2"/>
    <property type="match status" value="1"/>
</dbReference>
<proteinExistence type="predicted"/>
<dbReference type="InterPro" id="IPR000683">
    <property type="entry name" value="Gfo/Idh/MocA-like_OxRdtase_N"/>
</dbReference>
<dbReference type="InterPro" id="IPR050463">
    <property type="entry name" value="Gfo/Idh/MocA_oxidrdct_glycsds"/>
</dbReference>
<dbReference type="InterPro" id="IPR019546">
    <property type="entry name" value="TAT_signal_bac_arc"/>
</dbReference>
<keyword evidence="1" id="KW-0732">Signal</keyword>
<sequence>MINRRNFIKTTTLAGVGLGLTSYAMAGNSGSQGKRVGIIGLDTSHSIAFTKALNGADAGGQFKGYKVVAAYPKGSLDIQSSVDRIEGYTEQIQTYGVEIVGSVDELLTKVDVVLLETNDGRRHLEQALPVLKAGKRMFIDKPMAASLADAMAIFEASRHYGVPTFSASSLRYIKGMDDVKSGAAGKVLGAEAYSPCKTEPSHPDFFWYGIHGVETLFTAMGVGCQTVVRITTEDTDVAVGTWKDGRIGSFRGLRAGKGDYGGTIFGEKSIVKLGSYNGYNPLLEDIIHFFETGEVPVQPAETLEILAFMEAADLSKKKGGIPVSVESVVKKAEKESKKALRF</sequence>
<dbReference type="AlphaFoldDB" id="A0A1I2JTY8"/>
<dbReference type="PANTHER" id="PTHR43818:SF9">
    <property type="entry name" value="HYPOTHETICAL OXIDOREDUCTASE"/>
    <property type="match status" value="1"/>
</dbReference>
<dbReference type="GO" id="GO:0000166">
    <property type="term" value="F:nucleotide binding"/>
    <property type="evidence" value="ECO:0007669"/>
    <property type="project" value="InterPro"/>
</dbReference>
<dbReference type="EMBL" id="FONW01000009">
    <property type="protein sequence ID" value="SFF56201.1"/>
    <property type="molecule type" value="Genomic_DNA"/>
</dbReference>
<feature type="domain" description="Gfo/Idh/MocA-like oxidoreductase N-terminal" evidence="2">
    <location>
        <begin position="60"/>
        <end position="162"/>
    </location>
</feature>
<dbReference type="InterPro" id="IPR036291">
    <property type="entry name" value="NAD(P)-bd_dom_sf"/>
</dbReference>
<organism evidence="3 4">
    <name type="scientific">Sunxiuqinia elliptica</name>
    <dbReference type="NCBI Taxonomy" id="655355"/>
    <lineage>
        <taxon>Bacteria</taxon>
        <taxon>Pseudomonadati</taxon>
        <taxon>Bacteroidota</taxon>
        <taxon>Bacteroidia</taxon>
        <taxon>Marinilabiliales</taxon>
        <taxon>Prolixibacteraceae</taxon>
        <taxon>Sunxiuqinia</taxon>
    </lineage>
</organism>
<dbReference type="PROSITE" id="PS51318">
    <property type="entry name" value="TAT"/>
    <property type="match status" value="1"/>
</dbReference>
<dbReference type="SUPFAM" id="SSF51735">
    <property type="entry name" value="NAD(P)-binding Rossmann-fold domains"/>
    <property type="match status" value="1"/>
</dbReference>
<feature type="signal peptide" evidence="1">
    <location>
        <begin position="1"/>
        <end position="26"/>
    </location>
</feature>
<evidence type="ECO:0000259" key="2">
    <source>
        <dbReference type="Pfam" id="PF01408"/>
    </source>
</evidence>
<evidence type="ECO:0000256" key="1">
    <source>
        <dbReference type="SAM" id="SignalP"/>
    </source>
</evidence>
<name>A0A1I2JTY8_9BACT</name>
<dbReference type="PANTHER" id="PTHR43818">
    <property type="entry name" value="BCDNA.GH03377"/>
    <property type="match status" value="1"/>
</dbReference>